<dbReference type="SUPFAM" id="SSF55545">
    <property type="entry name" value="beta-N-acetylhexosaminidase-like domain"/>
    <property type="match status" value="1"/>
</dbReference>
<dbReference type="InterPro" id="IPR029018">
    <property type="entry name" value="Hex-like_dom2"/>
</dbReference>
<comment type="similarity">
    <text evidence="2">Belongs to the glycosyl hydrolase 20 family.</text>
</comment>
<dbReference type="InterPro" id="IPR015883">
    <property type="entry name" value="Glyco_hydro_20_cat"/>
</dbReference>
<name>A0ABZ0V7W8_9MICO</name>
<dbReference type="PANTHER" id="PTHR22600">
    <property type="entry name" value="BETA-HEXOSAMINIDASE"/>
    <property type="match status" value="1"/>
</dbReference>
<dbReference type="Pfam" id="PF02838">
    <property type="entry name" value="Glyco_hydro_20b"/>
    <property type="match status" value="1"/>
</dbReference>
<organism evidence="8 9">
    <name type="scientific">Microbacterium invictum</name>
    <dbReference type="NCBI Taxonomy" id="515415"/>
    <lineage>
        <taxon>Bacteria</taxon>
        <taxon>Bacillati</taxon>
        <taxon>Actinomycetota</taxon>
        <taxon>Actinomycetes</taxon>
        <taxon>Micrococcales</taxon>
        <taxon>Microbacteriaceae</taxon>
        <taxon>Microbacterium</taxon>
    </lineage>
</organism>
<feature type="domain" description="Glycoside hydrolase family 20 catalytic" evidence="6">
    <location>
        <begin position="129"/>
        <end position="311"/>
    </location>
</feature>
<accession>A0ABZ0V7W8</accession>
<dbReference type="EC" id="3.2.1.52" evidence="3"/>
<dbReference type="PANTHER" id="PTHR22600:SF57">
    <property type="entry name" value="BETA-N-ACETYLHEXOSAMINIDASE"/>
    <property type="match status" value="1"/>
</dbReference>
<evidence type="ECO:0000256" key="2">
    <source>
        <dbReference type="ARBA" id="ARBA00006285"/>
    </source>
</evidence>
<protein>
    <recommendedName>
        <fullName evidence="3">beta-N-acetylhexosaminidase</fullName>
        <ecNumber evidence="3">3.2.1.52</ecNumber>
    </recommendedName>
</protein>
<keyword evidence="5" id="KW-0326">Glycosidase</keyword>
<evidence type="ECO:0000259" key="6">
    <source>
        <dbReference type="Pfam" id="PF00728"/>
    </source>
</evidence>
<feature type="domain" description="Beta-hexosaminidase bacterial type N-terminal" evidence="7">
    <location>
        <begin position="5"/>
        <end position="126"/>
    </location>
</feature>
<dbReference type="EMBL" id="CP139779">
    <property type="protein sequence ID" value="WQB69569.1"/>
    <property type="molecule type" value="Genomic_DNA"/>
</dbReference>
<proteinExistence type="inferred from homology"/>
<comment type="catalytic activity">
    <reaction evidence="1">
        <text>Hydrolysis of terminal non-reducing N-acetyl-D-hexosamine residues in N-acetyl-beta-D-hexosaminides.</text>
        <dbReference type="EC" id="3.2.1.52"/>
    </reaction>
</comment>
<keyword evidence="9" id="KW-1185">Reference proteome</keyword>
<dbReference type="SUPFAM" id="SSF51445">
    <property type="entry name" value="(Trans)glycosidases"/>
    <property type="match status" value="1"/>
</dbReference>
<dbReference type="RefSeq" id="WP_322409690.1">
    <property type="nucleotide sequence ID" value="NZ_CP139779.1"/>
</dbReference>
<evidence type="ECO:0000259" key="7">
    <source>
        <dbReference type="Pfam" id="PF02838"/>
    </source>
</evidence>
<evidence type="ECO:0000313" key="9">
    <source>
        <dbReference type="Proteomes" id="UP001324533"/>
    </source>
</evidence>
<dbReference type="Pfam" id="PF00728">
    <property type="entry name" value="Glyco_hydro_20"/>
    <property type="match status" value="2"/>
</dbReference>
<evidence type="ECO:0000256" key="4">
    <source>
        <dbReference type="ARBA" id="ARBA00022801"/>
    </source>
</evidence>
<evidence type="ECO:0000256" key="5">
    <source>
        <dbReference type="ARBA" id="ARBA00023295"/>
    </source>
</evidence>
<evidence type="ECO:0000256" key="1">
    <source>
        <dbReference type="ARBA" id="ARBA00001231"/>
    </source>
</evidence>
<dbReference type="InterPro" id="IPR025705">
    <property type="entry name" value="Beta_hexosaminidase_sua/sub"/>
</dbReference>
<dbReference type="Gene3D" id="3.30.379.10">
    <property type="entry name" value="Chitobiase/beta-hexosaminidase domain 2-like"/>
    <property type="match status" value="1"/>
</dbReference>
<gene>
    <name evidence="8" type="ORF">T9R20_12805</name>
</gene>
<sequence length="509" mass="53615">MPAFPPLVPLPTSLLTVDDGPFLLTARTPLTADPDAAAAARRILSAATAQTLDLPVDARPASPALTLAHASDIGAGGAYRLVAADTGVEISAADAVGLAAGLHTLSQLLRPAADGWAVPAVRIEDAPRFAHRGLMLDVARHFFPVADVCAVIDRAASLKLTHLHLHLTDDQGWRLHLRSHPSLTAAGGGSAIGGGPGGFYTREDYQEIVAYAAARHLTVVPEIDLPGHTHAVGLAYPRLAADPVVTPDLAAEAAGRGEALPVAGEPYTGLGVGFSSLRLDDEATFEFVADVLGELAHLTPGPYLHVGGDEAFGTDPDQYDAFLSRVTQLVADLGKVPVTWHDAGRADLAPETVGQYWGLTTPDAESADAARAFVRRASGVILSPADAVYLDMKYDHDTPRGLTWANGPTSVRRAYEWDPASIIEGIADDDIVGVEAAVWTETIEDLAGLDTMMFPRLAAVAEAAWSAPLGFSPDRTWESFRQRVGGLAPLWRRQGIAFHADGEIPWAGA</sequence>
<dbReference type="Gene3D" id="3.20.20.80">
    <property type="entry name" value="Glycosidases"/>
    <property type="match status" value="1"/>
</dbReference>
<evidence type="ECO:0000256" key="3">
    <source>
        <dbReference type="ARBA" id="ARBA00012663"/>
    </source>
</evidence>
<feature type="domain" description="Glycoside hydrolase family 20 catalytic" evidence="6">
    <location>
        <begin position="320"/>
        <end position="467"/>
    </location>
</feature>
<dbReference type="InterPro" id="IPR017853">
    <property type="entry name" value="GH"/>
</dbReference>
<dbReference type="Proteomes" id="UP001324533">
    <property type="component" value="Chromosome"/>
</dbReference>
<dbReference type="InterPro" id="IPR015882">
    <property type="entry name" value="HEX_bac_N"/>
</dbReference>
<reference evidence="8 9" key="1">
    <citation type="submission" date="2023-06" db="EMBL/GenBank/DDBJ databases">
        <title>Rock-solubilizing bacteria, Microbacterium invictum, promotes re-establishment of vegetation in rocky wasteland by accelerating rock bio-weathering and reshaping soil bacterial community.</title>
        <authorList>
            <person name="Liu C."/>
        </authorList>
    </citation>
    <scope>NUCLEOTIDE SEQUENCE [LARGE SCALE GENOMIC DNA]</scope>
    <source>
        <strain evidence="8 9">X-18</strain>
    </source>
</reference>
<evidence type="ECO:0000313" key="8">
    <source>
        <dbReference type="EMBL" id="WQB69569.1"/>
    </source>
</evidence>
<dbReference type="PRINTS" id="PR00738">
    <property type="entry name" value="GLHYDRLASE20"/>
</dbReference>
<keyword evidence="4" id="KW-0378">Hydrolase</keyword>